<name>A0A8J4YM38_CHIOP</name>
<reference evidence="2" key="1">
    <citation type="submission" date="2020-07" db="EMBL/GenBank/DDBJ databases">
        <title>The High-quality genome of the commercially important snow crab, Chionoecetes opilio.</title>
        <authorList>
            <person name="Jeong J.-H."/>
            <person name="Ryu S."/>
        </authorList>
    </citation>
    <scope>NUCLEOTIDE SEQUENCE</scope>
    <source>
        <strain evidence="2">MADBK_172401_WGS</strain>
        <tissue evidence="2">Digestive gland</tissue>
    </source>
</reference>
<dbReference type="EMBL" id="JACEEZ010008640">
    <property type="protein sequence ID" value="KAG0723095.1"/>
    <property type="molecule type" value="Genomic_DNA"/>
</dbReference>
<organism evidence="2 3">
    <name type="scientific">Chionoecetes opilio</name>
    <name type="common">Atlantic snow crab</name>
    <name type="synonym">Cancer opilio</name>
    <dbReference type="NCBI Taxonomy" id="41210"/>
    <lineage>
        <taxon>Eukaryota</taxon>
        <taxon>Metazoa</taxon>
        <taxon>Ecdysozoa</taxon>
        <taxon>Arthropoda</taxon>
        <taxon>Crustacea</taxon>
        <taxon>Multicrustacea</taxon>
        <taxon>Malacostraca</taxon>
        <taxon>Eumalacostraca</taxon>
        <taxon>Eucarida</taxon>
        <taxon>Decapoda</taxon>
        <taxon>Pleocyemata</taxon>
        <taxon>Brachyura</taxon>
        <taxon>Eubrachyura</taxon>
        <taxon>Majoidea</taxon>
        <taxon>Majidae</taxon>
        <taxon>Chionoecetes</taxon>
    </lineage>
</organism>
<proteinExistence type="predicted"/>
<dbReference type="Proteomes" id="UP000770661">
    <property type="component" value="Unassembled WGS sequence"/>
</dbReference>
<feature type="region of interest" description="Disordered" evidence="1">
    <location>
        <begin position="108"/>
        <end position="147"/>
    </location>
</feature>
<evidence type="ECO:0000256" key="1">
    <source>
        <dbReference type="SAM" id="MobiDB-lite"/>
    </source>
</evidence>
<evidence type="ECO:0000313" key="2">
    <source>
        <dbReference type="EMBL" id="KAG0723095.1"/>
    </source>
</evidence>
<evidence type="ECO:0000313" key="3">
    <source>
        <dbReference type="Proteomes" id="UP000770661"/>
    </source>
</evidence>
<accession>A0A8J4YM38</accession>
<gene>
    <name evidence="2" type="ORF">GWK47_043282</name>
</gene>
<feature type="region of interest" description="Disordered" evidence="1">
    <location>
        <begin position="1"/>
        <end position="70"/>
    </location>
</feature>
<keyword evidence="3" id="KW-1185">Reference proteome</keyword>
<sequence>MSQPSTQESAAPRGSAHKPEADDIPTPPLAAARSSQSLDRVSGRSAPPMSPGADTTTIEGGLQSPDLPFQLISSSAKECIGERPRSRRGFVSTETLEKIKENRAARLAVNRDQHKALSRRTRTLLGRDKESPDKSRGHKIVVGDPSL</sequence>
<feature type="compositionally biased region" description="Basic and acidic residues" evidence="1">
    <location>
        <begin position="125"/>
        <end position="135"/>
    </location>
</feature>
<comment type="caution">
    <text evidence="2">The sequence shown here is derived from an EMBL/GenBank/DDBJ whole genome shotgun (WGS) entry which is preliminary data.</text>
</comment>
<dbReference type="OrthoDB" id="2320933at2759"/>
<dbReference type="AlphaFoldDB" id="A0A8J4YM38"/>
<protein>
    <submittedName>
        <fullName evidence="2">Uncharacterized protein</fullName>
    </submittedName>
</protein>